<feature type="domain" description="EGF-like" evidence="16">
    <location>
        <begin position="260"/>
        <end position="297"/>
    </location>
</feature>
<dbReference type="PANTHER" id="PTHR24208">
    <property type="entry name" value="LIM/HOMEOBOX PROTEIN LHX"/>
    <property type="match status" value="1"/>
</dbReference>
<feature type="transmembrane region" description="Helical" evidence="14">
    <location>
        <begin position="816"/>
        <end position="834"/>
    </location>
</feature>
<dbReference type="InterPro" id="IPR001781">
    <property type="entry name" value="Znf_LIM"/>
</dbReference>
<evidence type="ECO:0000256" key="12">
    <source>
        <dbReference type="RuleBase" id="RU000682"/>
    </source>
</evidence>
<evidence type="ECO:0000259" key="17">
    <source>
        <dbReference type="PROSITE" id="PS50071"/>
    </source>
</evidence>
<protein>
    <submittedName>
        <fullName evidence="18">Uncharacterized protein</fullName>
    </submittedName>
</protein>
<dbReference type="InterPro" id="IPR026612">
    <property type="entry name" value="STRA6-like"/>
</dbReference>
<dbReference type="SMART" id="SM00132">
    <property type="entry name" value="LIM"/>
    <property type="match status" value="2"/>
</dbReference>
<name>A0A813VT21_ADIRI</name>
<dbReference type="FunFam" id="1.10.10.60:FF:000027">
    <property type="entry name" value="LIM/homeobox protein Lhx9"/>
    <property type="match status" value="1"/>
</dbReference>
<keyword evidence="14" id="KW-1133">Transmembrane helix</keyword>
<feature type="transmembrane region" description="Helical" evidence="14">
    <location>
        <begin position="304"/>
        <end position="323"/>
    </location>
</feature>
<evidence type="ECO:0000256" key="11">
    <source>
        <dbReference type="PROSITE-ProRule" id="PRU00125"/>
    </source>
</evidence>
<evidence type="ECO:0000256" key="7">
    <source>
        <dbReference type="ARBA" id="ARBA00023155"/>
    </source>
</evidence>
<feature type="domain" description="Homeobox" evidence="17">
    <location>
        <begin position="158"/>
        <end position="218"/>
    </location>
</feature>
<feature type="domain" description="LIM zinc-binding" evidence="15">
    <location>
        <begin position="89"/>
        <end position="150"/>
    </location>
</feature>
<accession>A0A813VT21</accession>
<evidence type="ECO:0000256" key="8">
    <source>
        <dbReference type="ARBA" id="ARBA00023242"/>
    </source>
</evidence>
<dbReference type="CDD" id="cd00086">
    <property type="entry name" value="homeodomain"/>
    <property type="match status" value="1"/>
</dbReference>
<feature type="region of interest" description="Disordered" evidence="13">
    <location>
        <begin position="215"/>
        <end position="237"/>
    </location>
</feature>
<evidence type="ECO:0000256" key="13">
    <source>
        <dbReference type="SAM" id="MobiDB-lite"/>
    </source>
</evidence>
<evidence type="ECO:0000256" key="3">
    <source>
        <dbReference type="ARBA" id="ARBA00022737"/>
    </source>
</evidence>
<feature type="transmembrane region" description="Helical" evidence="14">
    <location>
        <begin position="367"/>
        <end position="388"/>
    </location>
</feature>
<dbReference type="GO" id="GO:0034632">
    <property type="term" value="F:retinol transmembrane transporter activity"/>
    <property type="evidence" value="ECO:0007669"/>
    <property type="project" value="InterPro"/>
</dbReference>
<dbReference type="GO" id="GO:0000977">
    <property type="term" value="F:RNA polymerase II transcription regulatory region sequence-specific DNA binding"/>
    <property type="evidence" value="ECO:0007669"/>
    <property type="project" value="TreeGrafter"/>
</dbReference>
<keyword evidence="6 10" id="KW-0238">DNA-binding</keyword>
<dbReference type="PANTHER" id="PTHR24208:SF127">
    <property type="entry name" value="LIM_HOMEOBOX PROTEIN AWH"/>
    <property type="match status" value="1"/>
</dbReference>
<feature type="domain" description="LIM zinc-binding" evidence="15">
    <location>
        <begin position="27"/>
        <end position="88"/>
    </location>
</feature>
<evidence type="ECO:0000313" key="18">
    <source>
        <dbReference type="EMBL" id="CAF0847743.1"/>
    </source>
</evidence>
<evidence type="ECO:0000256" key="1">
    <source>
        <dbReference type="ARBA" id="ARBA00004123"/>
    </source>
</evidence>
<feature type="transmembrane region" description="Helical" evidence="14">
    <location>
        <begin position="840"/>
        <end position="860"/>
    </location>
</feature>
<dbReference type="InterPro" id="IPR000742">
    <property type="entry name" value="EGF"/>
</dbReference>
<comment type="caution">
    <text evidence="9">Lacks conserved residue(s) required for the propagation of feature annotation.</text>
</comment>
<dbReference type="Pfam" id="PF00046">
    <property type="entry name" value="Homeodomain"/>
    <property type="match status" value="1"/>
</dbReference>
<feature type="transmembrane region" description="Helical" evidence="14">
    <location>
        <begin position="518"/>
        <end position="542"/>
    </location>
</feature>
<dbReference type="AlphaFoldDB" id="A0A813VT21"/>
<reference evidence="18" key="1">
    <citation type="submission" date="2021-02" db="EMBL/GenBank/DDBJ databases">
        <authorList>
            <person name="Nowell W R."/>
        </authorList>
    </citation>
    <scope>NUCLEOTIDE SEQUENCE</scope>
</reference>
<keyword evidence="7 10" id="KW-0371">Homeobox</keyword>
<dbReference type="PROSITE" id="PS50023">
    <property type="entry name" value="LIM_DOMAIN_2"/>
    <property type="match status" value="2"/>
</dbReference>
<feature type="compositionally biased region" description="Low complexity" evidence="13">
    <location>
        <begin position="223"/>
        <end position="237"/>
    </location>
</feature>
<dbReference type="GO" id="GO:0046872">
    <property type="term" value="F:metal ion binding"/>
    <property type="evidence" value="ECO:0007669"/>
    <property type="project" value="UniProtKB-KW"/>
</dbReference>
<evidence type="ECO:0000256" key="4">
    <source>
        <dbReference type="ARBA" id="ARBA00022833"/>
    </source>
</evidence>
<dbReference type="GO" id="GO:0000981">
    <property type="term" value="F:DNA-binding transcription factor activity, RNA polymerase II-specific"/>
    <property type="evidence" value="ECO:0007669"/>
    <property type="project" value="InterPro"/>
</dbReference>
<keyword evidence="4 11" id="KW-0862">Zinc</keyword>
<evidence type="ECO:0000256" key="10">
    <source>
        <dbReference type="PROSITE-ProRule" id="PRU00108"/>
    </source>
</evidence>
<dbReference type="SUPFAM" id="SSF46689">
    <property type="entry name" value="Homeodomain-like"/>
    <property type="match status" value="1"/>
</dbReference>
<dbReference type="SUPFAM" id="SSF57716">
    <property type="entry name" value="Glucocorticoid receptor-like (DNA-binding domain)"/>
    <property type="match status" value="1"/>
</dbReference>
<dbReference type="Gene3D" id="1.10.10.60">
    <property type="entry name" value="Homeodomain-like"/>
    <property type="match status" value="1"/>
</dbReference>
<organism evidence="18 19">
    <name type="scientific">Adineta ricciae</name>
    <name type="common">Rotifer</name>
    <dbReference type="NCBI Taxonomy" id="249248"/>
    <lineage>
        <taxon>Eukaryota</taxon>
        <taxon>Metazoa</taxon>
        <taxon>Spiralia</taxon>
        <taxon>Gnathifera</taxon>
        <taxon>Rotifera</taxon>
        <taxon>Eurotatoria</taxon>
        <taxon>Bdelloidea</taxon>
        <taxon>Adinetida</taxon>
        <taxon>Adinetidae</taxon>
        <taxon>Adineta</taxon>
    </lineage>
</organism>
<comment type="caution">
    <text evidence="18">The sequence shown here is derived from an EMBL/GenBank/DDBJ whole genome shotgun (WGS) entry which is preliminary data.</text>
</comment>
<evidence type="ECO:0000256" key="6">
    <source>
        <dbReference type="ARBA" id="ARBA00023125"/>
    </source>
</evidence>
<dbReference type="GO" id="GO:0005634">
    <property type="term" value="C:nucleus"/>
    <property type="evidence" value="ECO:0007669"/>
    <property type="project" value="UniProtKB-SubCell"/>
</dbReference>
<keyword evidence="14" id="KW-0812">Transmembrane</keyword>
<dbReference type="PROSITE" id="PS00027">
    <property type="entry name" value="HOMEOBOX_1"/>
    <property type="match status" value="1"/>
</dbReference>
<evidence type="ECO:0000256" key="2">
    <source>
        <dbReference type="ARBA" id="ARBA00022723"/>
    </source>
</evidence>
<dbReference type="EMBL" id="CAJNOR010000227">
    <property type="protein sequence ID" value="CAF0847743.1"/>
    <property type="molecule type" value="Genomic_DNA"/>
</dbReference>
<sequence>MDERRVKKLTEQLSYNRQMYREEVECFYCNVCRRGITDEFYLRAGPKIYHEACLQCSVCQQHLDEQSTCFFKGTRIVCRQDYYRYFVHKCPKCDRLISPNDWIRRACDYVYHLTCFACYTCERQLSTGEEYSLDNGHILCKTHVIDGNDDKNDDQKQNRTKRIRTAFSEEQLQVLQASFEIDQNPDGQELEHISQIIGLSKRVIQVWFQNTRARQKKQRSSSRTRSTSSSSNCSISNDSETTEARMLMSVLVASIVKASGQANCSLNNPCGPHGYSRDKTGSIICECKFWWDGTLCDHQTNSGIQVIVLGCLLGGLMILFYGLKIGNMIRRRRKQPKKAEKKEIPYNTKLVDLAIHNAKRSARLSSCIIAICMMIVAAVGLVSKWAIIQPIHDGIVTKYLNNQSIYFIPNNFCDITTYQNFNVITFPVSCFVILLFIIRSQRVSCLRDKLRGYGAPPVPVDFLSHIDRKFAAVVFAVCADELISILQEAFNGGGAKGDGVIVSYLLRLLQVIVMGFRYYPMLAAVYINSVFTLACGTIYAWLDYSMTIVNQGMCRPDFYPRYEDSLDNSTTISDNLNYFGTGSSLVAIQLCTDIPRYLCLAYISVKLPMLLIKRIRRRLRKNMSFEERMKKKLTREERNFFRISNPMSVEMLYVQNLFCSSADQRPPSRSLWARLIPKKIYEWRDDFQFSARVLCVYSSIFLLLYFVAIQACVRVIPQLQFVQKLVQSILDAISIIAIASPSGDTEEAQVDTSNKVIDSLTSNFPVPGLTRPYIVAVFMTLSIITTQLLVMLANIRRNLFQSFRGDDSEIPRRQRSRYISYAAGNIHFAGYFIGYLIWGFILAAVFSALICIAVDAFITFGSVRLVEKILKIIIPSLLFILFKQYLNKLLAQYVFLQHQGDVLALNNRRILMIFIYFNFFLDAFLGFISSIMRLVKSVVGGIVYMCRLDYSPLGRKLETMDGGFSAYCGFIHTECAHRHPVMLVFVSHLYTQIKLKQWAVEERQFDDLSKDAKSPMKSNHSSRYARKWKLLVFLVRNPTIVFFRKAFLNQLHIDEIHALNDVDNNDKKNMQQRLSIYARRMSAARGSIVSETSLNRVQNCRL</sequence>
<dbReference type="Gene3D" id="2.10.110.10">
    <property type="entry name" value="Cysteine Rich Protein"/>
    <property type="match status" value="2"/>
</dbReference>
<feature type="DNA-binding region" description="Homeobox" evidence="10">
    <location>
        <begin position="160"/>
        <end position="219"/>
    </location>
</feature>
<feature type="transmembrane region" description="Helical" evidence="14">
    <location>
        <begin position="694"/>
        <end position="716"/>
    </location>
</feature>
<evidence type="ECO:0000313" key="19">
    <source>
        <dbReference type="Proteomes" id="UP000663828"/>
    </source>
</evidence>
<keyword evidence="9" id="KW-1015">Disulfide bond</keyword>
<keyword evidence="2 11" id="KW-0479">Metal-binding</keyword>
<feature type="transmembrane region" description="Helical" evidence="14">
    <location>
        <begin position="773"/>
        <end position="795"/>
    </location>
</feature>
<keyword evidence="5 11" id="KW-0440">LIM domain</keyword>
<evidence type="ECO:0000259" key="15">
    <source>
        <dbReference type="PROSITE" id="PS50023"/>
    </source>
</evidence>
<evidence type="ECO:0000259" key="16">
    <source>
        <dbReference type="PROSITE" id="PS50026"/>
    </source>
</evidence>
<feature type="transmembrane region" description="Helical" evidence="14">
    <location>
        <begin position="421"/>
        <end position="438"/>
    </location>
</feature>
<evidence type="ECO:0000256" key="9">
    <source>
        <dbReference type="PROSITE-ProRule" id="PRU00076"/>
    </source>
</evidence>
<dbReference type="SMART" id="SM00389">
    <property type="entry name" value="HOX"/>
    <property type="match status" value="1"/>
</dbReference>
<dbReference type="PROSITE" id="PS50071">
    <property type="entry name" value="HOMEOBOX_2"/>
    <property type="match status" value="1"/>
</dbReference>
<evidence type="ECO:0000256" key="5">
    <source>
        <dbReference type="ARBA" id="ARBA00023038"/>
    </source>
</evidence>
<keyword evidence="14" id="KW-0472">Membrane</keyword>
<keyword evidence="19" id="KW-1185">Reference proteome</keyword>
<evidence type="ECO:0000256" key="14">
    <source>
        <dbReference type="SAM" id="Phobius"/>
    </source>
</evidence>
<feature type="transmembrane region" description="Helical" evidence="14">
    <location>
        <begin position="872"/>
        <end position="890"/>
    </location>
</feature>
<dbReference type="Pfam" id="PF00412">
    <property type="entry name" value="LIM"/>
    <property type="match status" value="2"/>
</dbReference>
<keyword evidence="9" id="KW-0245">EGF-like domain</keyword>
<dbReference type="PROSITE" id="PS00022">
    <property type="entry name" value="EGF_1"/>
    <property type="match status" value="1"/>
</dbReference>
<dbReference type="InterPro" id="IPR017970">
    <property type="entry name" value="Homeobox_CS"/>
</dbReference>
<dbReference type="Proteomes" id="UP000663828">
    <property type="component" value="Unassembled WGS sequence"/>
</dbReference>
<keyword evidence="3" id="KW-0677">Repeat</keyword>
<feature type="transmembrane region" description="Helical" evidence="14">
    <location>
        <begin position="910"/>
        <end position="928"/>
    </location>
</feature>
<dbReference type="GO" id="GO:0038023">
    <property type="term" value="F:signaling receptor activity"/>
    <property type="evidence" value="ECO:0007669"/>
    <property type="project" value="InterPro"/>
</dbReference>
<dbReference type="GO" id="GO:0030182">
    <property type="term" value="P:neuron differentiation"/>
    <property type="evidence" value="ECO:0007669"/>
    <property type="project" value="TreeGrafter"/>
</dbReference>
<feature type="transmembrane region" description="Helical" evidence="14">
    <location>
        <begin position="594"/>
        <end position="612"/>
    </location>
</feature>
<comment type="subcellular location">
    <subcellularLocation>
        <location evidence="1 10 12">Nucleus</location>
    </subcellularLocation>
</comment>
<keyword evidence="8 10" id="KW-0539">Nucleus</keyword>
<dbReference type="Pfam" id="PF14752">
    <property type="entry name" value="RBP_receptor"/>
    <property type="match status" value="1"/>
</dbReference>
<gene>
    <name evidence="18" type="ORF">XAT740_LOCUS5315</name>
</gene>
<dbReference type="InterPro" id="IPR050453">
    <property type="entry name" value="LIM_Homeobox_TF"/>
</dbReference>
<dbReference type="PROSITE" id="PS50026">
    <property type="entry name" value="EGF_3"/>
    <property type="match status" value="1"/>
</dbReference>
<proteinExistence type="predicted"/>
<dbReference type="InterPro" id="IPR009057">
    <property type="entry name" value="Homeodomain-like_sf"/>
</dbReference>
<dbReference type="InterPro" id="IPR001356">
    <property type="entry name" value="HD"/>
</dbReference>
<feature type="disulfide bond" evidence="9">
    <location>
        <begin position="287"/>
        <end position="296"/>
    </location>
</feature>
<dbReference type="PROSITE" id="PS00478">
    <property type="entry name" value="LIM_DOMAIN_1"/>
    <property type="match status" value="2"/>
</dbReference>